<dbReference type="AlphaFoldDB" id="A0A2P2P2V1"/>
<sequence length="21" mass="2343">MLPTLDHMIGTAIESRTRNSV</sequence>
<accession>A0A2P2P2V1</accession>
<feature type="region of interest" description="Disordered" evidence="1">
    <location>
        <begin position="1"/>
        <end position="21"/>
    </location>
</feature>
<name>A0A2P2P2V1_RHIMU</name>
<organism evidence="2">
    <name type="scientific">Rhizophora mucronata</name>
    <name type="common">Asiatic mangrove</name>
    <dbReference type="NCBI Taxonomy" id="61149"/>
    <lineage>
        <taxon>Eukaryota</taxon>
        <taxon>Viridiplantae</taxon>
        <taxon>Streptophyta</taxon>
        <taxon>Embryophyta</taxon>
        <taxon>Tracheophyta</taxon>
        <taxon>Spermatophyta</taxon>
        <taxon>Magnoliopsida</taxon>
        <taxon>eudicotyledons</taxon>
        <taxon>Gunneridae</taxon>
        <taxon>Pentapetalae</taxon>
        <taxon>rosids</taxon>
        <taxon>fabids</taxon>
        <taxon>Malpighiales</taxon>
        <taxon>Rhizophoraceae</taxon>
        <taxon>Rhizophora</taxon>
    </lineage>
</organism>
<evidence type="ECO:0000313" key="2">
    <source>
        <dbReference type="EMBL" id="MBX49085.1"/>
    </source>
</evidence>
<dbReference type="EMBL" id="GGEC01068601">
    <property type="protein sequence ID" value="MBX49085.1"/>
    <property type="molecule type" value="Transcribed_RNA"/>
</dbReference>
<evidence type="ECO:0000256" key="1">
    <source>
        <dbReference type="SAM" id="MobiDB-lite"/>
    </source>
</evidence>
<proteinExistence type="predicted"/>
<reference evidence="2" key="1">
    <citation type="submission" date="2018-02" db="EMBL/GenBank/DDBJ databases">
        <title>Rhizophora mucronata_Transcriptome.</title>
        <authorList>
            <person name="Meera S.P."/>
            <person name="Sreeshan A."/>
            <person name="Augustine A."/>
        </authorList>
    </citation>
    <scope>NUCLEOTIDE SEQUENCE</scope>
    <source>
        <tissue evidence="2">Leaf</tissue>
    </source>
</reference>
<protein>
    <submittedName>
        <fullName evidence="2">Uncharacterized protein</fullName>
    </submittedName>
</protein>